<dbReference type="SUPFAM" id="SSF52540">
    <property type="entry name" value="P-loop containing nucleoside triphosphate hydrolases"/>
    <property type="match status" value="1"/>
</dbReference>
<feature type="repeat" description="WD" evidence="4">
    <location>
        <begin position="697"/>
        <end position="731"/>
    </location>
</feature>
<keyword evidence="2 4" id="KW-0853">WD repeat</keyword>
<dbReference type="GO" id="GO:0043022">
    <property type="term" value="F:ribosome binding"/>
    <property type="evidence" value="ECO:0007669"/>
    <property type="project" value="InterPro"/>
</dbReference>
<protein>
    <recommendedName>
        <fullName evidence="7">Novel STAND NTPase 1 domain-containing protein</fullName>
    </recommendedName>
</protein>
<keyword evidence="6" id="KW-1133">Transmembrane helix</keyword>
<feature type="repeat" description="WD" evidence="4">
    <location>
        <begin position="1067"/>
        <end position="1099"/>
    </location>
</feature>
<evidence type="ECO:0000259" key="7">
    <source>
        <dbReference type="Pfam" id="PF20703"/>
    </source>
</evidence>
<dbReference type="SMART" id="SM00320">
    <property type="entry name" value="WD40"/>
    <property type="match status" value="14"/>
</dbReference>
<comment type="similarity">
    <text evidence="1">Belongs to the WD repeat G protein beta family. Ribosomal protein RACK1 subfamily.</text>
</comment>
<dbReference type="InterPro" id="IPR020472">
    <property type="entry name" value="WD40_PAC1"/>
</dbReference>
<gene>
    <name evidence="8" type="ORF">F6J89_12090</name>
</gene>
<feature type="repeat" description="WD" evidence="4">
    <location>
        <begin position="1108"/>
        <end position="1139"/>
    </location>
</feature>
<dbReference type="InterPro" id="IPR027417">
    <property type="entry name" value="P-loop_NTPase"/>
</dbReference>
<dbReference type="AlphaFoldDB" id="A0A6B3NBQ3"/>
<dbReference type="Gene3D" id="3.40.50.300">
    <property type="entry name" value="P-loop containing nucleotide triphosphate hydrolases"/>
    <property type="match status" value="1"/>
</dbReference>
<feature type="repeat" description="WD" evidence="4">
    <location>
        <begin position="615"/>
        <end position="647"/>
    </location>
</feature>
<reference evidence="8" key="1">
    <citation type="submission" date="2019-11" db="EMBL/GenBank/DDBJ databases">
        <title>Genomic insights into an expanded diversity of filamentous marine cyanobacteria reveals the extraordinary biosynthetic potential of Moorea and Okeania.</title>
        <authorList>
            <person name="Ferreira Leao T."/>
            <person name="Wang M."/>
            <person name="Moss N."/>
            <person name="Da Silva R."/>
            <person name="Sanders J."/>
            <person name="Nurk S."/>
            <person name="Gurevich A."/>
            <person name="Humphrey G."/>
            <person name="Reher R."/>
            <person name="Zhu Q."/>
            <person name="Belda-Ferre P."/>
            <person name="Glukhov E."/>
            <person name="Rex R."/>
            <person name="Dorrestein P.C."/>
            <person name="Knight R."/>
            <person name="Pevzner P."/>
            <person name="Gerwick W.H."/>
            <person name="Gerwick L."/>
        </authorList>
    </citation>
    <scope>NUCLEOTIDE SEQUENCE</scope>
    <source>
        <strain evidence="8">SIO1C4</strain>
    </source>
</reference>
<dbReference type="PRINTS" id="PR00320">
    <property type="entry name" value="GPROTEINBRPT"/>
</dbReference>
<dbReference type="Gene3D" id="2.130.10.10">
    <property type="entry name" value="YVTN repeat-like/Quinoprotein amine dehydrogenase"/>
    <property type="match status" value="6"/>
</dbReference>
<feature type="repeat" description="WD" evidence="4">
    <location>
        <begin position="902"/>
        <end position="936"/>
    </location>
</feature>
<sequence>MKQNQGQNNSGQQQPNQQQALGDVQVQGDDNIFNVIQAEIVTLTQTKIIQISVDEIKTRQLISTSPYKGLRSFEPEDRDQFFGRDQFIAELVNELEQTNLVLLLGASGSGKSSVVRAGLIPWLREKLGTRLVNLILNPDQDPFESLYGSLLGHFKQSEAQIARARKVDTLSQMVEALKQPESFWFIFIDQFEELFTTSNPDQRDCFITSLRHLCEKRSSDRTLKIVATMRADFLDRLDSAPANHLAKATQKHRPLITQMHPDELRQAIEQPAAHNGVVYEAGLVKTIIKDVQGQAGYLPLLQYTLNRLWETEQHTPAFQQERMLYTHTYLQLGGVRGTLQRHVDKIYGRLQQEGKHLVTQRIFLKLVGIEKNAESGTEWKPVRRRANQSEFNDLQEKTVLAQLVDQKLIVSNRDVFSQSQESTFEIAHEILLTSWTTLNSWIKENRQGIALRSRLNEDVKLWQAKRADNDLWSGSKLEQVLELLENTTFNQVLGGFSPAANEFIKASLGKRDRELRFYRNVSIGAIAALICITGSLFVAGFQWKAADRGQFIAQLTSSKALFDGNPTSLDTLRASLKAATQLQQSFWFKNNPKLRAQAMEMLAQAVYAVREQNRLEGHTGYINSVSFSPDGEMIGTASYDKTAKLWSADGKYLQTLKGHKEQVTDISFSRDGQTIATASLDDTVILWNREGKNLQILEGHKGNVWSVHFSPDGHKIATASGDQTVKLWDLNGNLLNTLSGHTKPVYMVRFSPEEEILATASADKTIKLWNFQGEELHTFKGHGDQVFSVNFSRDGQTIASASKDKTVILWDLNTKDKIITLQGHEGTVYDAIFSPDGQTIASASEDDTVKLWRRDGTLLETLRGHKNWVNSISFSLDGNVLASASNDKTIKLWKRNTWRTSFVGHNGIIYSVAISPDGKTIASAGKDATVNLWNFQGKIIAKLRGHKNQVDSVSFSPDSKMLVTASTTDQTVKVWNLQEKKVIKTHKERYSTFSANFSLDGKTILFASRDHTVKLWNYEEDFLKSLEGHTAAVMNVSFSPDNSIIASADENGTVRLWSRNGSPLRTWSAHTGVIFSIGVSSDNQTIATGGQDNLVKLWDQEGNLLHTLKRHTESVSEVRFSLNGQIIATASRDRTVKLWTDDGKLITTLIGHNDSVRSLSFTPDSKMLATVSDDSRLLLWNLENLNMNSLITRGCNWLQEDLKANSDVVIEKVCSRMEY</sequence>
<dbReference type="GO" id="GO:0045182">
    <property type="term" value="F:translation regulator activity"/>
    <property type="evidence" value="ECO:0007669"/>
    <property type="project" value="InterPro"/>
</dbReference>
<evidence type="ECO:0000256" key="6">
    <source>
        <dbReference type="SAM" id="Phobius"/>
    </source>
</evidence>
<evidence type="ECO:0000256" key="4">
    <source>
        <dbReference type="PROSITE-ProRule" id="PRU00221"/>
    </source>
</evidence>
<feature type="repeat" description="WD" evidence="4">
    <location>
        <begin position="779"/>
        <end position="820"/>
    </location>
</feature>
<name>A0A6B3NBQ3_9CYAN</name>
<dbReference type="PANTHER" id="PTHR19868">
    <property type="entry name" value="RECEPTOR FOR ACTIVATED PROTEIN KINASE C RACK1"/>
    <property type="match status" value="1"/>
</dbReference>
<organism evidence="8">
    <name type="scientific">Symploca sp. SIO1C4</name>
    <dbReference type="NCBI Taxonomy" id="2607765"/>
    <lineage>
        <taxon>Bacteria</taxon>
        <taxon>Bacillati</taxon>
        <taxon>Cyanobacteriota</taxon>
        <taxon>Cyanophyceae</taxon>
        <taxon>Coleofasciculales</taxon>
        <taxon>Coleofasciculaceae</taxon>
        <taxon>Symploca</taxon>
    </lineage>
</organism>
<feature type="repeat" description="WD" evidence="4">
    <location>
        <begin position="821"/>
        <end position="852"/>
    </location>
</feature>
<feature type="compositionally biased region" description="Low complexity" evidence="5">
    <location>
        <begin position="1"/>
        <end position="19"/>
    </location>
</feature>
<comment type="caution">
    <text evidence="8">The sequence shown here is derived from an EMBL/GenBank/DDBJ whole genome shotgun (WGS) entry which is preliminary data.</text>
</comment>
<dbReference type="SUPFAM" id="SSF50978">
    <property type="entry name" value="WD40 repeat-like"/>
    <property type="match status" value="2"/>
</dbReference>
<dbReference type="Pfam" id="PF20703">
    <property type="entry name" value="nSTAND1"/>
    <property type="match status" value="1"/>
</dbReference>
<dbReference type="InterPro" id="IPR015943">
    <property type="entry name" value="WD40/YVTN_repeat-like_dom_sf"/>
</dbReference>
<feature type="repeat" description="WD" evidence="4">
    <location>
        <begin position="862"/>
        <end position="894"/>
    </location>
</feature>
<dbReference type="EMBL" id="JAAHFQ010000201">
    <property type="protein sequence ID" value="NER28345.1"/>
    <property type="molecule type" value="Genomic_DNA"/>
</dbReference>
<feature type="repeat" description="WD" evidence="4">
    <location>
        <begin position="1026"/>
        <end position="1058"/>
    </location>
</feature>
<feature type="repeat" description="WD" evidence="4">
    <location>
        <begin position="943"/>
        <end position="985"/>
    </location>
</feature>
<feature type="region of interest" description="Disordered" evidence="5">
    <location>
        <begin position="1"/>
        <end position="21"/>
    </location>
</feature>
<dbReference type="Pfam" id="PF00400">
    <property type="entry name" value="WD40"/>
    <property type="match status" value="14"/>
</dbReference>
<keyword evidence="6" id="KW-0472">Membrane</keyword>
<evidence type="ECO:0000256" key="3">
    <source>
        <dbReference type="ARBA" id="ARBA00022737"/>
    </source>
</evidence>
<dbReference type="InterPro" id="IPR049052">
    <property type="entry name" value="nSTAND1"/>
</dbReference>
<proteinExistence type="inferred from homology"/>
<dbReference type="PROSITE" id="PS00678">
    <property type="entry name" value="WD_REPEATS_1"/>
    <property type="match status" value="6"/>
</dbReference>
<accession>A0A6B3NBQ3</accession>
<evidence type="ECO:0000313" key="8">
    <source>
        <dbReference type="EMBL" id="NER28345.1"/>
    </source>
</evidence>
<dbReference type="InterPro" id="IPR001680">
    <property type="entry name" value="WD40_rpt"/>
</dbReference>
<evidence type="ECO:0000256" key="2">
    <source>
        <dbReference type="ARBA" id="ARBA00022574"/>
    </source>
</evidence>
<feature type="repeat" description="WD" evidence="4">
    <location>
        <begin position="738"/>
        <end position="772"/>
    </location>
</feature>
<evidence type="ECO:0000256" key="1">
    <source>
        <dbReference type="ARBA" id="ARBA00007253"/>
    </source>
</evidence>
<feature type="domain" description="Novel STAND NTPase 1" evidence="7">
    <location>
        <begin position="66"/>
        <end position="469"/>
    </location>
</feature>
<dbReference type="InterPro" id="IPR045223">
    <property type="entry name" value="RACK1-like"/>
</dbReference>
<keyword evidence="3" id="KW-0677">Repeat</keyword>
<feature type="repeat" description="WD" evidence="4">
    <location>
        <begin position="656"/>
        <end position="688"/>
    </location>
</feature>
<dbReference type="CDD" id="cd00200">
    <property type="entry name" value="WD40"/>
    <property type="match status" value="2"/>
</dbReference>
<dbReference type="InterPro" id="IPR036322">
    <property type="entry name" value="WD40_repeat_dom_sf"/>
</dbReference>
<keyword evidence="6" id="KW-0812">Transmembrane</keyword>
<evidence type="ECO:0000256" key="5">
    <source>
        <dbReference type="SAM" id="MobiDB-lite"/>
    </source>
</evidence>
<feature type="transmembrane region" description="Helical" evidence="6">
    <location>
        <begin position="521"/>
        <end position="543"/>
    </location>
</feature>
<dbReference type="PROSITE" id="PS50294">
    <property type="entry name" value="WD_REPEATS_REGION"/>
    <property type="match status" value="13"/>
</dbReference>
<dbReference type="InterPro" id="IPR019775">
    <property type="entry name" value="WD40_repeat_CS"/>
</dbReference>
<dbReference type="PROSITE" id="PS50082">
    <property type="entry name" value="WD_REPEATS_2"/>
    <property type="match status" value="13"/>
</dbReference>
<feature type="repeat" description="WD" evidence="4">
    <location>
        <begin position="1149"/>
        <end position="1190"/>
    </location>
</feature>